<reference evidence="1 2" key="1">
    <citation type="journal article" date="2018" name="IMA Fungus">
        <title>IMA Genome-F 9: Draft genome sequence of Annulohypoxylon stygium, Aspergillus mulundensis, Berkeleyomyces basicola (syn. Thielaviopsis basicola), Ceratocystis smalleyi, two Cercospora beticola strains, Coleophoma cylindrospora, Fusarium fracticaudum, Phialophora cf. hyalina, and Morchella septimelata.</title>
        <authorList>
            <person name="Wingfield B.D."/>
            <person name="Bills G.F."/>
            <person name="Dong Y."/>
            <person name="Huang W."/>
            <person name="Nel W.J."/>
            <person name="Swalarsk-Parry B.S."/>
            <person name="Vaghefi N."/>
            <person name="Wilken P.M."/>
            <person name="An Z."/>
            <person name="de Beer Z.W."/>
            <person name="De Vos L."/>
            <person name="Chen L."/>
            <person name="Duong T.A."/>
            <person name="Gao Y."/>
            <person name="Hammerbacher A."/>
            <person name="Kikkert J.R."/>
            <person name="Li Y."/>
            <person name="Li H."/>
            <person name="Li K."/>
            <person name="Li Q."/>
            <person name="Liu X."/>
            <person name="Ma X."/>
            <person name="Naidoo K."/>
            <person name="Pethybridge S.J."/>
            <person name="Sun J."/>
            <person name="Steenkamp E.T."/>
            <person name="van der Nest M.A."/>
            <person name="van Wyk S."/>
            <person name="Wingfield M.J."/>
            <person name="Xiong C."/>
            <person name="Yue Q."/>
            <person name="Zhang X."/>
        </authorList>
    </citation>
    <scope>NUCLEOTIDE SEQUENCE [LARGE SCALE GENOMIC DNA]</scope>
    <source>
        <strain evidence="1 2">BP 5553</strain>
    </source>
</reference>
<protein>
    <submittedName>
        <fullName evidence="1">Uncharacterized protein</fullName>
    </submittedName>
</protein>
<comment type="caution">
    <text evidence="1">The sequence shown here is derived from an EMBL/GenBank/DDBJ whole genome shotgun (WGS) entry which is preliminary data.</text>
</comment>
<dbReference type="AlphaFoldDB" id="A0A370TGL3"/>
<evidence type="ECO:0000313" key="1">
    <source>
        <dbReference type="EMBL" id="RDL34342.1"/>
    </source>
</evidence>
<dbReference type="EMBL" id="NPIC01000007">
    <property type="protein sequence ID" value="RDL34342.1"/>
    <property type="molecule type" value="Genomic_DNA"/>
</dbReference>
<gene>
    <name evidence="1" type="ORF">BP5553_07470</name>
</gene>
<dbReference type="Proteomes" id="UP000254866">
    <property type="component" value="Unassembled WGS sequence"/>
</dbReference>
<dbReference type="RefSeq" id="XP_031867324.1">
    <property type="nucleotide sequence ID" value="XM_032016093.1"/>
</dbReference>
<keyword evidence="2" id="KW-1185">Reference proteome</keyword>
<accession>A0A370TGL3</accession>
<evidence type="ECO:0000313" key="2">
    <source>
        <dbReference type="Proteomes" id="UP000254866"/>
    </source>
</evidence>
<name>A0A370TGL3_9HELO</name>
<organism evidence="1 2">
    <name type="scientific">Venustampulla echinocandica</name>
    <dbReference type="NCBI Taxonomy" id="2656787"/>
    <lineage>
        <taxon>Eukaryota</taxon>
        <taxon>Fungi</taxon>
        <taxon>Dikarya</taxon>
        <taxon>Ascomycota</taxon>
        <taxon>Pezizomycotina</taxon>
        <taxon>Leotiomycetes</taxon>
        <taxon>Helotiales</taxon>
        <taxon>Pleuroascaceae</taxon>
        <taxon>Venustampulla</taxon>
    </lineage>
</organism>
<proteinExistence type="predicted"/>
<dbReference type="GeneID" id="43600319"/>
<sequence length="140" mass="15447">MDAMAISTARILNTPAVSEDPSREGARISNLLYDKAGEMRRQKEFTRAFQQFVEMNKIHVGVGDEVQPGFSEILRRFWDEAADAFKLSETLEMVLTGELIANPGEAGETAKAAEIAEAPEAAEAEIDNYPEAPIEDIQVF</sequence>